<dbReference type="AlphaFoldDB" id="A0A8H6VEU9"/>
<organism evidence="7 8">
    <name type="scientific">Pseudocercospora fuligena</name>
    <dbReference type="NCBI Taxonomy" id="685502"/>
    <lineage>
        <taxon>Eukaryota</taxon>
        <taxon>Fungi</taxon>
        <taxon>Dikarya</taxon>
        <taxon>Ascomycota</taxon>
        <taxon>Pezizomycotina</taxon>
        <taxon>Dothideomycetes</taxon>
        <taxon>Dothideomycetidae</taxon>
        <taxon>Mycosphaerellales</taxon>
        <taxon>Mycosphaerellaceae</taxon>
        <taxon>Pseudocercospora</taxon>
    </lineage>
</organism>
<dbReference type="GO" id="GO:0016491">
    <property type="term" value="F:oxidoreductase activity"/>
    <property type="evidence" value="ECO:0007669"/>
    <property type="project" value="UniProtKB-KW"/>
</dbReference>
<dbReference type="Pfam" id="PF08240">
    <property type="entry name" value="ADH_N"/>
    <property type="match status" value="1"/>
</dbReference>
<proteinExistence type="inferred from homology"/>
<evidence type="ECO:0000259" key="6">
    <source>
        <dbReference type="Pfam" id="PF08240"/>
    </source>
</evidence>
<dbReference type="GO" id="GO:0046872">
    <property type="term" value="F:metal ion binding"/>
    <property type="evidence" value="ECO:0007669"/>
    <property type="project" value="UniProtKB-KW"/>
</dbReference>
<sequence length="366" mass="40460">MPSVISRSAEDRKASRYIIQAKAKPYHLPTKPYSKRPYVQPLIVKSLPTPQPTSGSIVLKILFSPVISYMRDVYNGVRKYAYPNPLVPGTSAIARVAATGPDTVLLKVGDLVYFDCTIHGRDDYDSVFLMGLSQGGTEGSVKLMEGEWREGTFAEFARVPLENVFKLDKERLIGELGYEVPQLCWVLQALVPYGGLRSIGLQAGETVVVAPATGEFGSAAVVVALAMGARVIAMGRNKEALEGLKRLGDRVHTVQMTGDAEAEMKELKKFVIMSLKRGGRVSLMGGLHDDLPIPHRYVMRRDITIKGKWMYLREDNLAFLSLITSGVLNVRDVVKVVGKFKLDDWEEAFQLAWDNGRLGQMVVFAP</sequence>
<comment type="similarity">
    <text evidence="2">Belongs to the zinc-containing alcohol dehydrogenase family.</text>
</comment>
<keyword evidence="8" id="KW-1185">Reference proteome</keyword>
<name>A0A8H6VEU9_9PEZI</name>
<feature type="domain" description="Alcohol dehydrogenase-like N-terminal" evidence="6">
    <location>
        <begin position="74"/>
        <end position="168"/>
    </location>
</feature>
<evidence type="ECO:0000256" key="1">
    <source>
        <dbReference type="ARBA" id="ARBA00001947"/>
    </source>
</evidence>
<protein>
    <submittedName>
        <fullName evidence="7">Acryloyl-coenzyme A reductase</fullName>
    </submittedName>
</protein>
<dbReference type="Gene3D" id="3.40.50.720">
    <property type="entry name" value="NAD(P)-binding Rossmann-like Domain"/>
    <property type="match status" value="1"/>
</dbReference>
<reference evidence="7" key="1">
    <citation type="submission" date="2020-04" db="EMBL/GenBank/DDBJ databases">
        <title>Draft genome resource of the tomato pathogen Pseudocercospora fuligena.</title>
        <authorList>
            <person name="Zaccaron A."/>
        </authorList>
    </citation>
    <scope>NUCLEOTIDE SEQUENCE</scope>
    <source>
        <strain evidence="7">PF001</strain>
    </source>
</reference>
<accession>A0A8H6VEU9</accession>
<keyword evidence="5" id="KW-0560">Oxidoreductase</keyword>
<dbReference type="Proteomes" id="UP000660729">
    <property type="component" value="Unassembled WGS sequence"/>
</dbReference>
<gene>
    <name evidence="7" type="ORF">HII31_10787</name>
</gene>
<evidence type="ECO:0000256" key="5">
    <source>
        <dbReference type="ARBA" id="ARBA00023002"/>
    </source>
</evidence>
<dbReference type="OrthoDB" id="5407715at2759"/>
<comment type="cofactor">
    <cofactor evidence="1">
        <name>Zn(2+)</name>
        <dbReference type="ChEBI" id="CHEBI:29105"/>
    </cofactor>
</comment>
<dbReference type="EMBL" id="JABCIY010000219">
    <property type="protein sequence ID" value="KAF7187887.1"/>
    <property type="molecule type" value="Genomic_DNA"/>
</dbReference>
<dbReference type="InterPro" id="IPR013154">
    <property type="entry name" value="ADH-like_N"/>
</dbReference>
<evidence type="ECO:0000256" key="2">
    <source>
        <dbReference type="ARBA" id="ARBA00008072"/>
    </source>
</evidence>
<evidence type="ECO:0000313" key="7">
    <source>
        <dbReference type="EMBL" id="KAF7187887.1"/>
    </source>
</evidence>
<dbReference type="PANTHER" id="PTHR43350:SF17">
    <property type="entry name" value="NAD-DEPENDENT ALCOHOL DEHYDROGENASE"/>
    <property type="match status" value="1"/>
</dbReference>
<dbReference type="SUPFAM" id="SSF51735">
    <property type="entry name" value="NAD(P)-binding Rossmann-fold domains"/>
    <property type="match status" value="1"/>
</dbReference>
<dbReference type="InterPro" id="IPR011032">
    <property type="entry name" value="GroES-like_sf"/>
</dbReference>
<dbReference type="Gene3D" id="3.90.180.10">
    <property type="entry name" value="Medium-chain alcohol dehydrogenases, catalytic domain"/>
    <property type="match status" value="1"/>
</dbReference>
<evidence type="ECO:0000313" key="8">
    <source>
        <dbReference type="Proteomes" id="UP000660729"/>
    </source>
</evidence>
<keyword evidence="4" id="KW-0862">Zinc</keyword>
<dbReference type="PANTHER" id="PTHR43350">
    <property type="entry name" value="NAD-DEPENDENT ALCOHOL DEHYDROGENASE"/>
    <property type="match status" value="1"/>
</dbReference>
<evidence type="ECO:0000256" key="3">
    <source>
        <dbReference type="ARBA" id="ARBA00022723"/>
    </source>
</evidence>
<comment type="caution">
    <text evidence="7">The sequence shown here is derived from an EMBL/GenBank/DDBJ whole genome shotgun (WGS) entry which is preliminary data.</text>
</comment>
<dbReference type="SUPFAM" id="SSF50129">
    <property type="entry name" value="GroES-like"/>
    <property type="match status" value="1"/>
</dbReference>
<evidence type="ECO:0000256" key="4">
    <source>
        <dbReference type="ARBA" id="ARBA00022833"/>
    </source>
</evidence>
<dbReference type="InterPro" id="IPR036291">
    <property type="entry name" value="NAD(P)-bd_dom_sf"/>
</dbReference>
<keyword evidence="3" id="KW-0479">Metal-binding</keyword>